<dbReference type="Proteomes" id="UP000001601">
    <property type="component" value="Unassembled WGS sequence"/>
</dbReference>
<dbReference type="eggNOG" id="ENOG5030ZKD">
    <property type="taxonomic scope" value="Bacteria"/>
</dbReference>
<dbReference type="STRING" id="398720.MED217_12514"/>
<dbReference type="AlphaFoldDB" id="A3XL94"/>
<dbReference type="EMBL" id="AANC01000004">
    <property type="protein sequence ID" value="EAQ49680.1"/>
    <property type="molecule type" value="Genomic_DNA"/>
</dbReference>
<name>A3XL94_LEEBM</name>
<evidence type="ECO:0000313" key="2">
    <source>
        <dbReference type="Proteomes" id="UP000001601"/>
    </source>
</evidence>
<comment type="caution">
    <text evidence="1">The sequence shown here is derived from an EMBL/GenBank/DDBJ whole genome shotgun (WGS) entry which is preliminary data.</text>
</comment>
<accession>A3XL94</accession>
<dbReference type="RefSeq" id="WP_009780859.1">
    <property type="nucleotide sequence ID" value="NZ_CH672395.1"/>
</dbReference>
<gene>
    <name evidence="1" type="ORF">MED217_12514</name>
</gene>
<reference evidence="1 2" key="1">
    <citation type="journal article" date="2007" name="Nature">
        <title>Light stimulates growth of proteorhodopsin-containing marine Flavobacteria.</title>
        <authorList>
            <person name="Gomez-Consarnau L."/>
            <person name="Gonzalez J.M."/>
            <person name="Coll-Llado M."/>
            <person name="Gourdon P."/>
            <person name="Pascher T."/>
            <person name="Neutze R."/>
            <person name="Pedros-Alio C."/>
            <person name="Pinhassi J."/>
        </authorList>
    </citation>
    <scope>NUCLEOTIDE SEQUENCE [LARGE SCALE GENOMIC DNA]</scope>
    <source>
        <strain evidence="1 2">MED217</strain>
    </source>
</reference>
<sequence>MKAIIYSLFMFLFLLLGAGQTSYGFDIDMRLPLDSSEHTASVERANDKAVAVEQLTLTAPEISVNSEESYALSGLDLWAGNSTSSTAIADVVDLNYLSFSASIIPSLSRLDLIFPFHLFP</sequence>
<keyword evidence="2" id="KW-1185">Reference proteome</keyword>
<dbReference type="OrthoDB" id="9911815at2"/>
<dbReference type="HOGENOM" id="CLU_2046738_0_0_10"/>
<evidence type="ECO:0000313" key="1">
    <source>
        <dbReference type="EMBL" id="EAQ49680.1"/>
    </source>
</evidence>
<protein>
    <submittedName>
        <fullName evidence="1">Uncharacterized protein</fullName>
    </submittedName>
</protein>
<proteinExistence type="predicted"/>
<organism evidence="1 2">
    <name type="scientific">Leeuwenhoekiella blandensis (strain CECT 7118 / CCUG 51940 / KCTC 22103 / MED217)</name>
    <name type="common">Flavobacterium sp. (strain MED217)</name>
    <dbReference type="NCBI Taxonomy" id="398720"/>
    <lineage>
        <taxon>Bacteria</taxon>
        <taxon>Pseudomonadati</taxon>
        <taxon>Bacteroidota</taxon>
        <taxon>Flavobacteriia</taxon>
        <taxon>Flavobacteriales</taxon>
        <taxon>Flavobacteriaceae</taxon>
        <taxon>Leeuwenhoekiella</taxon>
    </lineage>
</organism>